<dbReference type="SUPFAM" id="SSF52540">
    <property type="entry name" value="P-loop containing nucleoside triphosphate hydrolases"/>
    <property type="match status" value="1"/>
</dbReference>
<organism evidence="2 3">
    <name type="scientific">Paracoccus acridae</name>
    <dbReference type="NCBI Taxonomy" id="1795310"/>
    <lineage>
        <taxon>Bacteria</taxon>
        <taxon>Pseudomonadati</taxon>
        <taxon>Pseudomonadota</taxon>
        <taxon>Alphaproteobacteria</taxon>
        <taxon>Rhodobacterales</taxon>
        <taxon>Paracoccaceae</taxon>
        <taxon>Paracoccus</taxon>
    </lineage>
</organism>
<dbReference type="EMBL" id="BMIV01000003">
    <property type="protein sequence ID" value="GGF61197.1"/>
    <property type="molecule type" value="Genomic_DNA"/>
</dbReference>
<gene>
    <name evidence="2" type="ORF">GCM10011402_11410</name>
</gene>
<dbReference type="PANTHER" id="PTHR43581:SF4">
    <property type="entry name" value="ATP_GTP PHOSPHATASE"/>
    <property type="match status" value="1"/>
</dbReference>
<reference evidence="3" key="1">
    <citation type="journal article" date="2019" name="Int. J. Syst. Evol. Microbiol.">
        <title>The Global Catalogue of Microorganisms (GCM) 10K type strain sequencing project: providing services to taxonomists for standard genome sequencing and annotation.</title>
        <authorList>
            <consortium name="The Broad Institute Genomics Platform"/>
            <consortium name="The Broad Institute Genome Sequencing Center for Infectious Disease"/>
            <person name="Wu L."/>
            <person name="Ma J."/>
        </authorList>
    </citation>
    <scope>NUCLEOTIDE SEQUENCE [LARGE SCALE GENOMIC DNA]</scope>
    <source>
        <strain evidence="3">CGMCC 1.15419</strain>
    </source>
</reference>
<evidence type="ECO:0000313" key="3">
    <source>
        <dbReference type="Proteomes" id="UP000640509"/>
    </source>
</evidence>
<dbReference type="InterPro" id="IPR051396">
    <property type="entry name" value="Bact_Antivir_Def_Nuclease"/>
</dbReference>
<keyword evidence="3" id="KW-1185">Reference proteome</keyword>
<dbReference type="InterPro" id="IPR027417">
    <property type="entry name" value="P-loop_NTPase"/>
</dbReference>
<name>A0ABQ1VFH0_9RHOB</name>
<accession>A0ABQ1VFH0</accession>
<dbReference type="Proteomes" id="UP000640509">
    <property type="component" value="Unassembled WGS sequence"/>
</dbReference>
<proteinExistence type="predicted"/>
<dbReference type="Gene3D" id="3.40.50.300">
    <property type="entry name" value="P-loop containing nucleotide triphosphate hydrolases"/>
    <property type="match status" value="1"/>
</dbReference>
<dbReference type="Pfam" id="PF13304">
    <property type="entry name" value="AAA_21"/>
    <property type="match status" value="1"/>
</dbReference>
<evidence type="ECO:0000259" key="1">
    <source>
        <dbReference type="Pfam" id="PF13304"/>
    </source>
</evidence>
<dbReference type="InterPro" id="IPR003959">
    <property type="entry name" value="ATPase_AAA_core"/>
</dbReference>
<evidence type="ECO:0000313" key="2">
    <source>
        <dbReference type="EMBL" id="GGF61197.1"/>
    </source>
</evidence>
<protein>
    <recommendedName>
        <fullName evidence="1">ATPase AAA-type core domain-containing protein</fullName>
    </recommendedName>
</protein>
<dbReference type="RefSeq" id="WP_188714416.1">
    <property type="nucleotide sequence ID" value="NZ_BMIV01000003.1"/>
</dbReference>
<comment type="caution">
    <text evidence="2">The sequence shown here is derived from an EMBL/GenBank/DDBJ whole genome shotgun (WGS) entry which is preliminary data.</text>
</comment>
<feature type="domain" description="ATPase AAA-type core" evidence="1">
    <location>
        <begin position="29"/>
        <end position="277"/>
    </location>
</feature>
<sequence length="533" mass="60362">MKIKRITLNNFKKFSNTVIEGIPETARLVMIAGPNGSGKSSFFEAINTISFLRSNRGYSFDKEYFIKDLTTHRSSHFENNIDVELHDPESTDYSIFSYVRSAYRNDADFTMQSLSRVGSIKEEYLPKFLTATEATVARNYQRLASQAMEDLFEHADEAMTIREFREQVISELRDSVSRLFPDMIINGLGNPLSEGTFTFRKGTSKRVHYKNMSGGEKGAFDLILDILIKRREFNNTAFCIDEPEAHVNPRLHKGLLYELFRAVEPPSQLWLATHSAGMMRAASELSIERVGEVVFLDFSDRNFDDPQVITPSTPSRKFWKRAFQVAFDDIAELVSPKHIIICEGSPNGAVGPSAGMDGRILDLIFENEYPDLRFIPGGSVSELISDRHGLYQAVSTLVPGAKIQRLRDRDDLSESEVEEHLGRGVRVLNRRNLESYLFDRDIIKNLYRSRGYAEKIPDLEAAFDRYMAEAVERGRPHDDIKAIAGPLKIQIVKDLKLQGAGSSPKEFALNILAPQVTRDTMAYQELKASIFAI</sequence>
<dbReference type="PANTHER" id="PTHR43581">
    <property type="entry name" value="ATP/GTP PHOSPHATASE"/>
    <property type="match status" value="1"/>
</dbReference>